<dbReference type="KEGG" id="hazt:108678435"/>
<dbReference type="PANTHER" id="PTHR34932:SF1">
    <property type="entry name" value="TRPL TRANSLOCATION DEFECT PROTEIN 14"/>
    <property type="match status" value="1"/>
</dbReference>
<dbReference type="SUPFAM" id="SSF52540">
    <property type="entry name" value="P-loop containing nucleoside triphosphate hydrolases"/>
    <property type="match status" value="1"/>
</dbReference>
<dbReference type="PANTHER" id="PTHR34932">
    <property type="entry name" value="TRPL TRANSLOCATION DEFECT PROTEIN 14"/>
    <property type="match status" value="1"/>
</dbReference>
<dbReference type="Pfam" id="PF13521">
    <property type="entry name" value="AAA_28"/>
    <property type="match status" value="1"/>
</dbReference>
<dbReference type="AlphaFoldDB" id="A0A8B7P8G4"/>
<keyword evidence="3" id="KW-1185">Reference proteome</keyword>
<evidence type="ECO:0000256" key="1">
    <source>
        <dbReference type="SAM" id="MobiDB-lite"/>
    </source>
</evidence>
<feature type="region of interest" description="Disordered" evidence="1">
    <location>
        <begin position="496"/>
        <end position="519"/>
    </location>
</feature>
<reference evidence="4" key="1">
    <citation type="submission" date="2025-08" db="UniProtKB">
        <authorList>
            <consortium name="RefSeq"/>
        </authorList>
    </citation>
    <scope>IDENTIFICATION</scope>
    <source>
        <tissue evidence="4">Whole organism</tissue>
    </source>
</reference>
<dbReference type="SUPFAM" id="SSF55154">
    <property type="entry name" value="CYTH-like phosphatases"/>
    <property type="match status" value="1"/>
</dbReference>
<dbReference type="Gene3D" id="2.40.320.10">
    <property type="entry name" value="Hypothetical Protein Pfu-838710-001"/>
    <property type="match status" value="1"/>
</dbReference>
<dbReference type="OMA" id="THGKQDE"/>
<dbReference type="GO" id="GO:0045494">
    <property type="term" value="P:photoreceptor cell maintenance"/>
    <property type="evidence" value="ECO:0007669"/>
    <property type="project" value="TreeGrafter"/>
</dbReference>
<feature type="domain" description="NadR/Ttd14 AAA" evidence="2">
    <location>
        <begin position="18"/>
        <end position="196"/>
    </location>
</feature>
<dbReference type="FunFam" id="2.40.320.10:FF:000003">
    <property type="entry name" value="Uncharacterized protein, isoform C"/>
    <property type="match status" value="1"/>
</dbReference>
<dbReference type="GeneID" id="108678435"/>
<protein>
    <submittedName>
        <fullName evidence="4">TRPL translocation defect protein 14-like isoform X1</fullName>
    </submittedName>
</protein>
<dbReference type="GO" id="GO:0035091">
    <property type="term" value="F:phosphatidylinositol binding"/>
    <property type="evidence" value="ECO:0007669"/>
    <property type="project" value="TreeGrafter"/>
</dbReference>
<evidence type="ECO:0000313" key="3">
    <source>
        <dbReference type="Proteomes" id="UP000694843"/>
    </source>
</evidence>
<dbReference type="Gene3D" id="3.40.50.300">
    <property type="entry name" value="P-loop containing nucleotide triphosphate hydrolases"/>
    <property type="match status" value="1"/>
</dbReference>
<dbReference type="RefSeq" id="XP_018022343.1">
    <property type="nucleotide sequence ID" value="XM_018166854.2"/>
</dbReference>
<dbReference type="InterPro" id="IPR027417">
    <property type="entry name" value="P-loop_NTPase"/>
</dbReference>
<gene>
    <name evidence="4" type="primary">LOC108678435</name>
</gene>
<dbReference type="FunFam" id="3.40.50.300:FF:001321">
    <property type="entry name" value="Uncharacterized protein, isoform B"/>
    <property type="match status" value="1"/>
</dbReference>
<evidence type="ECO:0000313" key="4">
    <source>
        <dbReference type="RefSeq" id="XP_018022343.1"/>
    </source>
</evidence>
<evidence type="ECO:0000259" key="2">
    <source>
        <dbReference type="Pfam" id="PF13521"/>
    </source>
</evidence>
<dbReference type="InterPro" id="IPR038727">
    <property type="entry name" value="NadR/Ttd14_AAA_dom"/>
</dbReference>
<name>A0A8B7P8G4_HYAAZ</name>
<proteinExistence type="predicted"/>
<dbReference type="OrthoDB" id="6375174at2759"/>
<accession>A0A8B7P8G4</accession>
<dbReference type="GO" id="GO:0070300">
    <property type="term" value="F:phosphatidic acid binding"/>
    <property type="evidence" value="ECO:0007669"/>
    <property type="project" value="TreeGrafter"/>
</dbReference>
<dbReference type="Proteomes" id="UP000694843">
    <property type="component" value="Unplaced"/>
</dbReference>
<organism evidence="3 4">
    <name type="scientific">Hyalella azteca</name>
    <name type="common">Amphipod</name>
    <dbReference type="NCBI Taxonomy" id="294128"/>
    <lineage>
        <taxon>Eukaryota</taxon>
        <taxon>Metazoa</taxon>
        <taxon>Ecdysozoa</taxon>
        <taxon>Arthropoda</taxon>
        <taxon>Crustacea</taxon>
        <taxon>Multicrustacea</taxon>
        <taxon>Malacostraca</taxon>
        <taxon>Eumalacostraca</taxon>
        <taxon>Peracarida</taxon>
        <taxon>Amphipoda</taxon>
        <taxon>Senticaudata</taxon>
        <taxon>Talitrida</taxon>
        <taxon>Talitroidea</taxon>
        <taxon>Hyalellidae</taxon>
        <taxon>Hyalella</taxon>
    </lineage>
</organism>
<dbReference type="GO" id="GO:0005525">
    <property type="term" value="F:GTP binding"/>
    <property type="evidence" value="ECO:0007669"/>
    <property type="project" value="TreeGrafter"/>
</dbReference>
<sequence length="545" mass="61805">MEDTSPSNRQSPTKRIYKVVLTGGPCGGKTTGQSRLCTFFENLGWKVYRVPETATILLSGGVKFADLTEEEALKFQENLLLAMIQLEAVYFDLARSCRRNCLIICDRGTMDASAFIPQQAWDCILANNHLNTLELRDNRYNQIIHMVSAAVGAEAFYSTEDHVVRSENLDLARELDRKAAQAWIGHPYFDVIDNTSDFDTKIKRMISMVCQKIGIDTGDRLKNNARKLKYLVLGPLPPVDKFPKFRDFTVEHIYLRTNSRKMQARIRKRGADGRHSYTYTIRKPEKLGQIVEVRTQVTQRDWNTAKGQADDQHFVIYKTRRCFLHNDQYFQLDIYREPCHKRCNGLMLLETYSTLTAEEMTTRLPAFLNVARDVTGNPEFSMFNLSLRDDWENNSKFCVNIAGKDLNKGDKNCPLDHMDAEETRLRAEWEREMEVNESEWDFYQKKIVKSLSSESHKGGESGSGSVNGGGNGCVSSNGGDRNGGCRSKAENCREAGGDVIDAGNNVAGDDEFRIKDDDDQFYEDMDKKYNGTRVNSEGAAVNGHA</sequence>
<dbReference type="CTD" id="37119"/>
<dbReference type="InterPro" id="IPR053227">
    <property type="entry name" value="TRPL-trafficking_regulator"/>
</dbReference>
<dbReference type="InterPro" id="IPR033469">
    <property type="entry name" value="CYTH-like_dom_sf"/>
</dbReference>